<dbReference type="PANTHER" id="PTHR35401:SF2">
    <property type="entry name" value="ABC-TYPE TRANSPORT SYSTEM"/>
    <property type="match status" value="1"/>
</dbReference>
<protein>
    <recommendedName>
        <fullName evidence="5">DUF1778 domain-containing protein</fullName>
    </recommendedName>
</protein>
<dbReference type="Proteomes" id="UP000548726">
    <property type="component" value="Unassembled WGS sequence"/>
</dbReference>
<comment type="caution">
    <text evidence="3">The sequence shown here is derived from an EMBL/GenBank/DDBJ whole genome shotgun (WGS) entry which is preliminary data.</text>
</comment>
<proteinExistence type="inferred from homology"/>
<dbReference type="EMBL" id="BLJP01000029">
    <property type="protein sequence ID" value="GFE94877.1"/>
    <property type="molecule type" value="Genomic_DNA"/>
</dbReference>
<dbReference type="InterPro" id="IPR010985">
    <property type="entry name" value="Ribbon_hlx_hlx"/>
</dbReference>
<organism evidence="3 4">
    <name type="scientific">Acetobacter persici</name>
    <dbReference type="NCBI Taxonomy" id="1076596"/>
    <lineage>
        <taxon>Bacteria</taxon>
        <taxon>Pseudomonadati</taxon>
        <taxon>Pseudomonadota</taxon>
        <taxon>Alphaproteobacteria</taxon>
        <taxon>Acetobacterales</taxon>
        <taxon>Acetobacteraceae</taxon>
        <taxon>Acetobacter</taxon>
    </lineage>
</organism>
<evidence type="ECO:0000256" key="1">
    <source>
        <dbReference type="ARBA" id="ARBA00022649"/>
    </source>
</evidence>
<evidence type="ECO:0000313" key="4">
    <source>
        <dbReference type="Proteomes" id="UP000548726"/>
    </source>
</evidence>
<evidence type="ECO:0000313" key="3">
    <source>
        <dbReference type="EMBL" id="GFE94877.1"/>
    </source>
</evidence>
<accession>A0A6V8ICR3</accession>
<evidence type="ECO:0000256" key="2">
    <source>
        <dbReference type="ARBA" id="ARBA00049988"/>
    </source>
</evidence>
<dbReference type="OrthoDB" id="5297731at2"/>
<dbReference type="AlphaFoldDB" id="A0A6V8ICR3"/>
<reference evidence="3 4" key="1">
    <citation type="journal article" date="2020" name="Cell Rep.">
        <title>Local necrotic cells trigger systemic immune activation via gut microbiome dysbiosis in Drosophila.</title>
        <authorList>
            <person name="Kosakamoto H."/>
            <person name="Yamauchi T."/>
            <person name="Akuzawa-Tokita Y."/>
            <person name="Nishimura K."/>
            <person name="Soga T."/>
            <person name="Murakami T."/>
            <person name="Mori H."/>
            <person name="Yamamoto K."/>
            <person name="Miyazaki R."/>
            <person name="Koto A."/>
            <person name="Miura M."/>
            <person name="Obata F."/>
        </authorList>
    </citation>
    <scope>NUCLEOTIDE SEQUENCE [LARGE SCALE GENOMIC DNA]</scope>
    <source>
        <strain evidence="3 4">Ai</strain>
    </source>
</reference>
<sequence length="107" mass="12089">MFALAATPVAFQVANEPEKKEERISFRVSRVTKEILEKASEIKGRTLTDYVVSTAREAAMKEVQEHTQLVLSEMEKNAFFEALMHSPEPSVKAFEELEQARALFGTL</sequence>
<dbReference type="Gene3D" id="1.20.5.780">
    <property type="entry name" value="Single helix bin"/>
    <property type="match status" value="1"/>
</dbReference>
<dbReference type="GO" id="GO:0006355">
    <property type="term" value="P:regulation of DNA-templated transcription"/>
    <property type="evidence" value="ECO:0007669"/>
    <property type="project" value="InterPro"/>
</dbReference>
<dbReference type="Pfam" id="PF08681">
    <property type="entry name" value="TacA1"/>
    <property type="match status" value="1"/>
</dbReference>
<dbReference type="SUPFAM" id="SSF47598">
    <property type="entry name" value="Ribbon-helix-helix"/>
    <property type="match status" value="1"/>
</dbReference>
<comment type="similarity">
    <text evidence="2">Belongs to the TacA antitoxin family.</text>
</comment>
<evidence type="ECO:0008006" key="5">
    <source>
        <dbReference type="Google" id="ProtNLM"/>
    </source>
</evidence>
<gene>
    <name evidence="3" type="ORF">DmAi_29360</name>
</gene>
<dbReference type="RefSeq" id="WP_086655606.1">
    <property type="nucleotide sequence ID" value="NZ_BLJP01000029.1"/>
</dbReference>
<keyword evidence="4" id="KW-1185">Reference proteome</keyword>
<dbReference type="InterPro" id="IPR014795">
    <property type="entry name" value="TacA_1-like"/>
</dbReference>
<name>A0A6V8ICR3_9PROT</name>
<keyword evidence="1" id="KW-1277">Toxin-antitoxin system</keyword>
<dbReference type="PANTHER" id="PTHR35401">
    <property type="entry name" value="COPG FAMILY HELIX-TURN-HELIX PROTEIN-RELATED-RELATED"/>
    <property type="match status" value="1"/>
</dbReference>